<sequence>IFLFVIFTTKDYSSQTQTIACIWEKKFYIERGAMPWERFVEANKNLYENDKVLKWDDLGSLTAFQEVKQRF</sequence>
<proteinExistence type="predicted"/>
<reference evidence="1 2" key="1">
    <citation type="journal article" date="2019" name="Genome Biol. Evol.">
        <title>Insights into the evolution of the New World diploid cottons (Gossypium, subgenus Houzingenia) based on genome sequencing.</title>
        <authorList>
            <person name="Grover C.E."/>
            <person name="Arick M.A. 2nd"/>
            <person name="Thrash A."/>
            <person name="Conover J.L."/>
            <person name="Sanders W.S."/>
            <person name="Peterson D.G."/>
            <person name="Frelichowski J.E."/>
            <person name="Scheffler J.A."/>
            <person name="Scheffler B.E."/>
            <person name="Wendel J.F."/>
        </authorList>
    </citation>
    <scope>NUCLEOTIDE SEQUENCE [LARGE SCALE GENOMIC DNA]</scope>
    <source>
        <strain evidence="1">57</strain>
        <tissue evidence="1">Leaf</tissue>
    </source>
</reference>
<name>A0A7J8U2L9_9ROSI</name>
<dbReference type="PANTHER" id="PTHR34567:SF7">
    <property type="entry name" value="PENTATRICOPEPTIDE REPEAT-CONTAINING-LIKE PROTEIN"/>
    <property type="match status" value="1"/>
</dbReference>
<dbReference type="EMBL" id="JABFAB010000003">
    <property type="protein sequence ID" value="MBA0644717.1"/>
    <property type="molecule type" value="Genomic_DNA"/>
</dbReference>
<gene>
    <name evidence="1" type="ORF">Goklo_028842</name>
</gene>
<keyword evidence="2" id="KW-1185">Reference proteome</keyword>
<accession>A0A7J8U2L9</accession>
<dbReference type="PANTHER" id="PTHR34567">
    <property type="entry name" value="FK506-BINDING-LIKE PROTEIN"/>
    <property type="match status" value="1"/>
</dbReference>
<organism evidence="1 2">
    <name type="scientific">Gossypium klotzschianum</name>
    <dbReference type="NCBI Taxonomy" id="34286"/>
    <lineage>
        <taxon>Eukaryota</taxon>
        <taxon>Viridiplantae</taxon>
        <taxon>Streptophyta</taxon>
        <taxon>Embryophyta</taxon>
        <taxon>Tracheophyta</taxon>
        <taxon>Spermatophyta</taxon>
        <taxon>Magnoliopsida</taxon>
        <taxon>eudicotyledons</taxon>
        <taxon>Gunneridae</taxon>
        <taxon>Pentapetalae</taxon>
        <taxon>rosids</taxon>
        <taxon>malvids</taxon>
        <taxon>Malvales</taxon>
        <taxon>Malvaceae</taxon>
        <taxon>Malvoideae</taxon>
        <taxon>Gossypium</taxon>
    </lineage>
</organism>
<protein>
    <submittedName>
        <fullName evidence="1">Uncharacterized protein</fullName>
    </submittedName>
</protein>
<dbReference type="OrthoDB" id="943542at2759"/>
<evidence type="ECO:0000313" key="1">
    <source>
        <dbReference type="EMBL" id="MBA0644717.1"/>
    </source>
</evidence>
<feature type="non-terminal residue" evidence="1">
    <location>
        <position position="1"/>
    </location>
</feature>
<evidence type="ECO:0000313" key="2">
    <source>
        <dbReference type="Proteomes" id="UP000593573"/>
    </source>
</evidence>
<dbReference type="AlphaFoldDB" id="A0A7J8U2L9"/>
<dbReference type="Proteomes" id="UP000593573">
    <property type="component" value="Unassembled WGS sequence"/>
</dbReference>
<comment type="caution">
    <text evidence="1">The sequence shown here is derived from an EMBL/GenBank/DDBJ whole genome shotgun (WGS) entry which is preliminary data.</text>
</comment>